<evidence type="ECO:0000259" key="2">
    <source>
        <dbReference type="Pfam" id="PF12706"/>
    </source>
</evidence>
<evidence type="ECO:0000256" key="1">
    <source>
        <dbReference type="ARBA" id="ARBA00022801"/>
    </source>
</evidence>
<dbReference type="RefSeq" id="WP_195033271.1">
    <property type="nucleotide sequence ID" value="NZ_JADLRE010000009.1"/>
</dbReference>
<sequence length="255" mass="27137">MSDTIERTTLEVLHVGGPTLRFRYAGRTWLTDPTFDEPGDYPGPVTLHKLVGPAVSPQEVGPVDVVLLSHDEHADNLDNSGREFLGTVPTVLSTPGAATRIEGVRGLANWETVTVHGVQVTGVPALHGPEGCEPITGIVTGFVLRAEGEPTVYVSGDNASVDVVRRIVERIGRIDIAVLNVGAANVGRFIEADVTLNARTALLAAEVLGDAVIVAVHGEGWAHFSETLDYLGREFRYAGRADRLRIPPLGQAATV</sequence>
<dbReference type="InterPro" id="IPR050114">
    <property type="entry name" value="UPF0173_UPF0282_UlaG_hydrolase"/>
</dbReference>
<evidence type="ECO:0000313" key="4">
    <source>
        <dbReference type="Proteomes" id="UP000807309"/>
    </source>
</evidence>
<reference evidence="3 4" key="1">
    <citation type="submission" date="2020-10" db="EMBL/GenBank/DDBJ databases">
        <title>Identification of Nocardia species via Next-generation sequencing and recognition of intraspecies genetic diversity.</title>
        <authorList>
            <person name="Li P."/>
            <person name="Li P."/>
            <person name="Lu B."/>
        </authorList>
    </citation>
    <scope>NUCLEOTIDE SEQUENCE [LARGE SCALE GENOMIC DNA]</scope>
    <source>
        <strain evidence="3 4">N-11</strain>
    </source>
</reference>
<protein>
    <submittedName>
        <fullName evidence="3">MBL fold metallo-hydrolase</fullName>
    </submittedName>
</protein>
<dbReference type="PANTHER" id="PTHR43546">
    <property type="entry name" value="UPF0173 METAL-DEPENDENT HYDROLASE MJ1163-RELATED"/>
    <property type="match status" value="1"/>
</dbReference>
<dbReference type="InterPro" id="IPR036866">
    <property type="entry name" value="RibonucZ/Hydroxyglut_hydro"/>
</dbReference>
<dbReference type="Proteomes" id="UP000807309">
    <property type="component" value="Unassembled WGS sequence"/>
</dbReference>
<accession>A0ABS0CCI3</accession>
<proteinExistence type="predicted"/>
<gene>
    <name evidence="3" type="ORF">IU470_13495</name>
</gene>
<name>A0ABS0CCI3_9NOCA</name>
<dbReference type="InterPro" id="IPR001279">
    <property type="entry name" value="Metallo-B-lactamas"/>
</dbReference>
<evidence type="ECO:0000313" key="3">
    <source>
        <dbReference type="EMBL" id="MBF6226108.1"/>
    </source>
</evidence>
<dbReference type="Gene3D" id="3.60.15.10">
    <property type="entry name" value="Ribonuclease Z/Hydroxyacylglutathione hydrolase-like"/>
    <property type="match status" value="1"/>
</dbReference>
<feature type="domain" description="Metallo-beta-lactamase" evidence="2">
    <location>
        <begin position="28"/>
        <end position="217"/>
    </location>
</feature>
<dbReference type="SUPFAM" id="SSF56281">
    <property type="entry name" value="Metallo-hydrolase/oxidoreductase"/>
    <property type="match status" value="1"/>
</dbReference>
<keyword evidence="1" id="KW-0378">Hydrolase</keyword>
<keyword evidence="4" id="KW-1185">Reference proteome</keyword>
<dbReference type="Pfam" id="PF12706">
    <property type="entry name" value="Lactamase_B_2"/>
    <property type="match status" value="1"/>
</dbReference>
<comment type="caution">
    <text evidence="3">The sequence shown here is derived from an EMBL/GenBank/DDBJ whole genome shotgun (WGS) entry which is preliminary data.</text>
</comment>
<dbReference type="PANTHER" id="PTHR43546:SF9">
    <property type="entry name" value="L-ASCORBATE-6-PHOSPHATE LACTONASE ULAG-RELATED"/>
    <property type="match status" value="1"/>
</dbReference>
<dbReference type="EMBL" id="JADLRE010000009">
    <property type="protein sequence ID" value="MBF6226108.1"/>
    <property type="molecule type" value="Genomic_DNA"/>
</dbReference>
<organism evidence="3 4">
    <name type="scientific">Nocardia abscessus</name>
    <dbReference type="NCBI Taxonomy" id="120957"/>
    <lineage>
        <taxon>Bacteria</taxon>
        <taxon>Bacillati</taxon>
        <taxon>Actinomycetota</taxon>
        <taxon>Actinomycetes</taxon>
        <taxon>Mycobacteriales</taxon>
        <taxon>Nocardiaceae</taxon>
        <taxon>Nocardia</taxon>
    </lineage>
</organism>